<dbReference type="OrthoDB" id="9956069at2"/>
<dbReference type="AlphaFoldDB" id="A0A2S9XE79"/>
<accession>A0A2S9XE79</accession>
<proteinExistence type="predicted"/>
<protein>
    <submittedName>
        <fullName evidence="1">Uncharacterized protein</fullName>
    </submittedName>
</protein>
<sequence length="387" mass="41553">MHHGLLAVALQCFACTKPGPVGGEVEAPGADTGGGTTTTGVADELDAPRFWVARDGLRAYDLDGVQVASLGEFGDRAIRLGDGRIVAIDEQLEHPSLAVLSPDGQRGPSIPLPAAIDHAACTARALAPGELERAEASGNREELPLTLAIQSSRGFAIARGQKLACINFIDRNENMASYEVSATVEFDTGALASFITLDLDERCPEREFPRACEHLEAVEVWVEGPSEPTPGEWTLSYDEDSGWLVGQGGEQLADLCPEGLRDEPGFDPGWGCATLEEVSSSGRWLLLGGSMSEGDYIHQDLVLLDRSSQEFWRVVDDESVGEAYRWERITAAELFDEPSSGYTLSVVGESEVGALPRDRFWIDGRLLIPERQTVVSIGGSLALTVSP</sequence>
<dbReference type="Proteomes" id="UP000237968">
    <property type="component" value="Unassembled WGS sequence"/>
</dbReference>
<dbReference type="RefSeq" id="WP_106394986.1">
    <property type="nucleotide sequence ID" value="NZ_PVNK01000254.1"/>
</dbReference>
<evidence type="ECO:0000313" key="2">
    <source>
        <dbReference type="Proteomes" id="UP000237968"/>
    </source>
</evidence>
<reference evidence="1 2" key="1">
    <citation type="submission" date="2018-03" db="EMBL/GenBank/DDBJ databases">
        <title>Draft Genome Sequences of the Obligatory Marine Myxobacteria Enhygromyxa salina SWB005.</title>
        <authorList>
            <person name="Poehlein A."/>
            <person name="Moghaddam J.A."/>
            <person name="Harms H."/>
            <person name="Alanjari M."/>
            <person name="Koenig G.M."/>
            <person name="Daniel R."/>
            <person name="Schaeberle T.F."/>
        </authorList>
    </citation>
    <scope>NUCLEOTIDE SEQUENCE [LARGE SCALE GENOMIC DNA]</scope>
    <source>
        <strain evidence="1 2">SWB005</strain>
    </source>
</reference>
<evidence type="ECO:0000313" key="1">
    <source>
        <dbReference type="EMBL" id="PRP91163.1"/>
    </source>
</evidence>
<gene>
    <name evidence="1" type="ORF">ENSA5_57800</name>
</gene>
<dbReference type="EMBL" id="PVNK01000254">
    <property type="protein sequence ID" value="PRP91163.1"/>
    <property type="molecule type" value="Genomic_DNA"/>
</dbReference>
<keyword evidence="2" id="KW-1185">Reference proteome</keyword>
<name>A0A2S9XE79_9BACT</name>
<organism evidence="1 2">
    <name type="scientific">Enhygromyxa salina</name>
    <dbReference type="NCBI Taxonomy" id="215803"/>
    <lineage>
        <taxon>Bacteria</taxon>
        <taxon>Pseudomonadati</taxon>
        <taxon>Myxococcota</taxon>
        <taxon>Polyangia</taxon>
        <taxon>Nannocystales</taxon>
        <taxon>Nannocystaceae</taxon>
        <taxon>Enhygromyxa</taxon>
    </lineage>
</organism>
<comment type="caution">
    <text evidence="1">The sequence shown here is derived from an EMBL/GenBank/DDBJ whole genome shotgun (WGS) entry which is preliminary data.</text>
</comment>